<evidence type="ECO:0000313" key="9">
    <source>
        <dbReference type="EMBL" id="CAD5221170.1"/>
    </source>
</evidence>
<dbReference type="PANTHER" id="PTHR47219">
    <property type="entry name" value="RAB GTPASE-ACTIVATING PROTEIN 1-LIKE"/>
    <property type="match status" value="1"/>
</dbReference>
<evidence type="ECO:0000256" key="2">
    <source>
        <dbReference type="ARBA" id="ARBA00022443"/>
    </source>
</evidence>
<evidence type="ECO:0000256" key="3">
    <source>
        <dbReference type="ARBA" id="ARBA00030864"/>
    </source>
</evidence>
<sequence>MRSGYKTGDDAKNVVVHGESEDESESADVKLESELTVGKAYIKTNGAPLSGIHPKIKPKYFQEPCEDYDELGFKKEGPDSLFGPLEVESNRLQWIAHIQFKNGDVNKDITWDDVDGDLFKDQKSIELVKKSGIPHSFRSFMWPRFCGATSRRISSPYKFDDIFREADEEVLNAATQIERDLLRTLPNHYCFSKMDSFGTKSLRRVLKALAYFYPELGYCQGMGTVVATLLLLCDEENVFWIMCKMIENFLPVNFYGDNLIGLQAEVKVVEHLIEVHMPEVSNVLKNADSEVSLIIANWLLTLGSSVLPMPLLFRIWDILFQQGIVVFYRMLISMFKMNEERIISELTDRPVAVFGFIQALPSSLHDVDDLIEHMSSFEFSITDQTITTLRKAHQGNIMSENGLIYQSDAPLPYQTTNSRKLTKSKSIIENIFKSAEVPNDPKTKNVRVTELIVALRSSIYQVCDHFRTCPESHQITIQATYAVDECVRDREEFKNARRKGQKHARALLDFDTEEKDELSFKKNDIITVLSERDEHCWVGELNGERGWFPAKFVQIVDERSKKYCAFGDEMLTPKIGNLVRNSLFNSLYAILSYGLRPTGIVTSKTHPWHYIEALADALMEAHNNITHSKLTLCDTFNLDQDGKILSPEELLFRAVHAIISSHTLQNIKDDTRLRSLISFGLNEQCLHLWFEVLCDAKGHETLRKSYYHTWSFVRSPVWKQIMCELRLLSQFCFNLNTDFEVQQALEIDRLRNQEQHQKARKIAKNVGPSELRFTSDGGAWNQAGQPLKEGVRDMLIKHHLFSWDL</sequence>
<dbReference type="SMART" id="SM00164">
    <property type="entry name" value="TBC"/>
    <property type="match status" value="1"/>
</dbReference>
<dbReference type="Pfam" id="PF00566">
    <property type="entry name" value="RabGAP-TBC"/>
    <property type="match status" value="1"/>
</dbReference>
<dbReference type="EMBL" id="CAJFCV020000003">
    <property type="protein sequence ID" value="CAG9107906.1"/>
    <property type="molecule type" value="Genomic_DNA"/>
</dbReference>
<evidence type="ECO:0000259" key="7">
    <source>
        <dbReference type="PROSITE" id="PS50086"/>
    </source>
</evidence>
<evidence type="ECO:0000313" key="10">
    <source>
        <dbReference type="Proteomes" id="UP000659654"/>
    </source>
</evidence>
<dbReference type="Gene3D" id="1.10.8.270">
    <property type="entry name" value="putative rabgap domain of human tbc1 domain family member 14 like domains"/>
    <property type="match status" value="1"/>
</dbReference>
<dbReference type="GO" id="GO:0005096">
    <property type="term" value="F:GTPase activator activity"/>
    <property type="evidence" value="ECO:0007669"/>
    <property type="project" value="TreeGrafter"/>
</dbReference>
<dbReference type="Pfam" id="PF00018">
    <property type="entry name" value="SH3_1"/>
    <property type="match status" value="1"/>
</dbReference>
<dbReference type="SMR" id="A0A7I8WJK1"/>
<dbReference type="OrthoDB" id="44736at2759"/>
<dbReference type="EMBL" id="CAJFDI010000003">
    <property type="protein sequence ID" value="CAD5221170.1"/>
    <property type="molecule type" value="Genomic_DNA"/>
</dbReference>
<dbReference type="Gene3D" id="1.10.472.80">
    <property type="entry name" value="Ypt/Rab-GAP domain of gyp1p, domain 3"/>
    <property type="match status" value="1"/>
</dbReference>
<dbReference type="PROSITE" id="PS50826">
    <property type="entry name" value="RUN"/>
    <property type="match status" value="1"/>
</dbReference>
<dbReference type="InterPro" id="IPR050302">
    <property type="entry name" value="Rab_GAP_TBC_domain"/>
</dbReference>
<dbReference type="PROSITE" id="PS50002">
    <property type="entry name" value="SH3"/>
    <property type="match status" value="1"/>
</dbReference>
<evidence type="ECO:0000256" key="1">
    <source>
        <dbReference type="ARBA" id="ARBA00006296"/>
    </source>
</evidence>
<dbReference type="AlphaFoldDB" id="A0A7I8WJK1"/>
<comment type="similarity">
    <text evidence="1">Belongs to the small G protein signaling modulator family.</text>
</comment>
<dbReference type="FunFam" id="2.30.30.40:FF:000072">
    <property type="entry name" value="Unconventional Myosin IB"/>
    <property type="match status" value="1"/>
</dbReference>
<feature type="domain" description="SH3" evidence="6">
    <location>
        <begin position="499"/>
        <end position="558"/>
    </location>
</feature>
<keyword evidence="10" id="KW-1185">Reference proteome</keyword>
<dbReference type="Gene3D" id="1.20.58.900">
    <property type="match status" value="1"/>
</dbReference>
<feature type="region of interest" description="Disordered" evidence="5">
    <location>
        <begin position="1"/>
        <end position="26"/>
    </location>
</feature>
<keyword evidence="2 4" id="KW-0728">SH3 domain</keyword>
<dbReference type="SMART" id="SM00326">
    <property type="entry name" value="SH3"/>
    <property type="match status" value="1"/>
</dbReference>
<dbReference type="Proteomes" id="UP000659654">
    <property type="component" value="Unassembled WGS sequence"/>
</dbReference>
<evidence type="ECO:0000256" key="5">
    <source>
        <dbReference type="SAM" id="MobiDB-lite"/>
    </source>
</evidence>
<dbReference type="InterPro" id="IPR004012">
    <property type="entry name" value="Run_dom"/>
</dbReference>
<organism evidence="9 10">
    <name type="scientific">Bursaphelenchus xylophilus</name>
    <name type="common">Pinewood nematode worm</name>
    <name type="synonym">Aphelenchoides xylophilus</name>
    <dbReference type="NCBI Taxonomy" id="6326"/>
    <lineage>
        <taxon>Eukaryota</taxon>
        <taxon>Metazoa</taxon>
        <taxon>Ecdysozoa</taxon>
        <taxon>Nematoda</taxon>
        <taxon>Chromadorea</taxon>
        <taxon>Rhabditida</taxon>
        <taxon>Tylenchina</taxon>
        <taxon>Tylenchomorpha</taxon>
        <taxon>Aphelenchoidea</taxon>
        <taxon>Aphelenchoididae</taxon>
        <taxon>Bursaphelenchus</taxon>
    </lineage>
</organism>
<dbReference type="SUPFAM" id="SSF47923">
    <property type="entry name" value="Ypt/Rab-GAP domain of gyp1p"/>
    <property type="match status" value="2"/>
</dbReference>
<protein>
    <recommendedName>
        <fullName evidence="3">RUN and TBC1 domain-containing protein 3</fullName>
    </recommendedName>
</protein>
<evidence type="ECO:0000259" key="6">
    <source>
        <dbReference type="PROSITE" id="PS50002"/>
    </source>
</evidence>
<dbReference type="InterPro" id="IPR001452">
    <property type="entry name" value="SH3_domain"/>
</dbReference>
<feature type="domain" description="RUN" evidence="8">
    <location>
        <begin position="574"/>
        <end position="740"/>
    </location>
</feature>
<dbReference type="PANTHER" id="PTHR47219:SF13">
    <property type="entry name" value="RUN AND TBC1 DOMAIN-CONTAINING PROTEIN 3"/>
    <property type="match status" value="1"/>
</dbReference>
<name>A0A7I8WJK1_BURXY</name>
<dbReference type="InterPro" id="IPR036028">
    <property type="entry name" value="SH3-like_dom_sf"/>
</dbReference>
<dbReference type="Proteomes" id="UP000582659">
    <property type="component" value="Unassembled WGS sequence"/>
</dbReference>
<gene>
    <name evidence="9" type="ORF">BXYJ_LOCUS6544</name>
</gene>
<dbReference type="SMART" id="SM00593">
    <property type="entry name" value="RUN"/>
    <property type="match status" value="1"/>
</dbReference>
<reference evidence="9" key="1">
    <citation type="submission" date="2020-09" db="EMBL/GenBank/DDBJ databases">
        <authorList>
            <person name="Kikuchi T."/>
        </authorList>
    </citation>
    <scope>NUCLEOTIDE SEQUENCE</scope>
    <source>
        <strain evidence="9">Ka4C1</strain>
    </source>
</reference>
<dbReference type="GO" id="GO:0031267">
    <property type="term" value="F:small GTPase binding"/>
    <property type="evidence" value="ECO:0007669"/>
    <property type="project" value="TreeGrafter"/>
</dbReference>
<dbReference type="InterPro" id="IPR035969">
    <property type="entry name" value="Rab-GAP_TBC_sf"/>
</dbReference>
<dbReference type="SUPFAM" id="SSF140741">
    <property type="entry name" value="RUN domain-like"/>
    <property type="match status" value="1"/>
</dbReference>
<comment type="caution">
    <text evidence="9">The sequence shown here is derived from an EMBL/GenBank/DDBJ whole genome shotgun (WGS) entry which is preliminary data.</text>
</comment>
<dbReference type="FunFam" id="1.10.8.270:FF:000026">
    <property type="entry name" value="TBC (Tre-2/Bub2/Cdc16) domain family"/>
    <property type="match status" value="1"/>
</dbReference>
<dbReference type="InterPro" id="IPR037213">
    <property type="entry name" value="Run_dom_sf"/>
</dbReference>
<evidence type="ECO:0000256" key="4">
    <source>
        <dbReference type="PROSITE-ProRule" id="PRU00192"/>
    </source>
</evidence>
<proteinExistence type="inferred from homology"/>
<dbReference type="PRINTS" id="PR00452">
    <property type="entry name" value="SH3DOMAIN"/>
</dbReference>
<dbReference type="InterPro" id="IPR000195">
    <property type="entry name" value="Rab-GAP-TBC_dom"/>
</dbReference>
<dbReference type="Pfam" id="PF02759">
    <property type="entry name" value="RUN"/>
    <property type="match status" value="1"/>
</dbReference>
<dbReference type="SUPFAM" id="SSF50044">
    <property type="entry name" value="SH3-domain"/>
    <property type="match status" value="1"/>
</dbReference>
<accession>A0A7I8WJK1</accession>
<dbReference type="PROSITE" id="PS50086">
    <property type="entry name" value="TBC_RABGAP"/>
    <property type="match status" value="1"/>
</dbReference>
<feature type="domain" description="Rab-GAP TBC" evidence="7">
    <location>
        <begin position="132"/>
        <end position="323"/>
    </location>
</feature>
<dbReference type="GO" id="GO:0016192">
    <property type="term" value="P:vesicle-mediated transport"/>
    <property type="evidence" value="ECO:0007669"/>
    <property type="project" value="UniProtKB-ARBA"/>
</dbReference>
<evidence type="ECO:0000259" key="8">
    <source>
        <dbReference type="PROSITE" id="PS50826"/>
    </source>
</evidence>
<dbReference type="Gene3D" id="2.30.30.40">
    <property type="entry name" value="SH3 Domains"/>
    <property type="match status" value="1"/>
</dbReference>